<name>A0A1F6D100_9BACT</name>
<dbReference type="EMBL" id="MFLC01000024">
    <property type="protein sequence ID" value="OGG55045.1"/>
    <property type="molecule type" value="Genomic_DNA"/>
</dbReference>
<protein>
    <submittedName>
        <fullName evidence="1">Uncharacterized protein</fullName>
    </submittedName>
</protein>
<dbReference type="Proteomes" id="UP000177659">
    <property type="component" value="Unassembled WGS sequence"/>
</dbReference>
<gene>
    <name evidence="1" type="ORF">A3D62_02095</name>
</gene>
<evidence type="ECO:0000313" key="1">
    <source>
        <dbReference type="EMBL" id="OGG55045.1"/>
    </source>
</evidence>
<evidence type="ECO:0000313" key="2">
    <source>
        <dbReference type="Proteomes" id="UP000177659"/>
    </source>
</evidence>
<accession>A0A1F6D100</accession>
<organism evidence="1 2">
    <name type="scientific">Candidatus Kaiserbacteria bacterium RIFCSPHIGHO2_02_FULL_49_11</name>
    <dbReference type="NCBI Taxonomy" id="1798489"/>
    <lineage>
        <taxon>Bacteria</taxon>
        <taxon>Candidatus Kaiseribacteriota</taxon>
    </lineage>
</organism>
<comment type="caution">
    <text evidence="1">The sequence shown here is derived from an EMBL/GenBank/DDBJ whole genome shotgun (WGS) entry which is preliminary data.</text>
</comment>
<dbReference type="AlphaFoldDB" id="A0A1F6D100"/>
<sequence length="205" mass="23406">MSKAKLFQILKADGSKQRADTLLSQAIALSLRDLILSGQTIYPHAAEKLSLAMWDGEEKTIVELGRSQISNWVQRGNVIPETGQSMRDFIEECREEKRVQEHRAMVDQAEARFKRTLHLDTLQPVIGRFGVVKDKATGEVIMKENTRLLEIQMKTAEFVTERLDPAKYGKTGKTENKHLHVFLLSDLRKAEEAMEAQREKERSTV</sequence>
<proteinExistence type="predicted"/>
<reference evidence="1 2" key="1">
    <citation type="journal article" date="2016" name="Nat. Commun.">
        <title>Thousands of microbial genomes shed light on interconnected biogeochemical processes in an aquifer system.</title>
        <authorList>
            <person name="Anantharaman K."/>
            <person name="Brown C.T."/>
            <person name="Hug L.A."/>
            <person name="Sharon I."/>
            <person name="Castelle C.J."/>
            <person name="Probst A.J."/>
            <person name="Thomas B.C."/>
            <person name="Singh A."/>
            <person name="Wilkins M.J."/>
            <person name="Karaoz U."/>
            <person name="Brodie E.L."/>
            <person name="Williams K.H."/>
            <person name="Hubbard S.S."/>
            <person name="Banfield J.F."/>
        </authorList>
    </citation>
    <scope>NUCLEOTIDE SEQUENCE [LARGE SCALE GENOMIC DNA]</scope>
</reference>